<reference evidence="5" key="1">
    <citation type="submission" date="2022-01" db="EMBL/GenBank/DDBJ databases">
        <authorList>
            <person name="Braso-Vives M."/>
        </authorList>
    </citation>
    <scope>NUCLEOTIDE SEQUENCE</scope>
</reference>
<keyword evidence="4" id="KW-0472">Membrane</keyword>
<evidence type="ECO:0000313" key="5">
    <source>
        <dbReference type="EMBL" id="CAH1271258.1"/>
    </source>
</evidence>
<feature type="region of interest" description="Disordered" evidence="3">
    <location>
        <begin position="284"/>
        <end position="319"/>
    </location>
</feature>
<dbReference type="AlphaFoldDB" id="A0A8K0A8G7"/>
<evidence type="ECO:0000313" key="6">
    <source>
        <dbReference type="Proteomes" id="UP000838412"/>
    </source>
</evidence>
<dbReference type="Proteomes" id="UP000838412">
    <property type="component" value="Chromosome 8"/>
</dbReference>
<dbReference type="PANTHER" id="PTHR24104">
    <property type="entry name" value="E3 UBIQUITIN-PROTEIN LIGASE NHLRC1-RELATED"/>
    <property type="match status" value="1"/>
</dbReference>
<keyword evidence="4" id="KW-1133">Transmembrane helix</keyword>
<feature type="compositionally biased region" description="Basic and acidic residues" evidence="3">
    <location>
        <begin position="57"/>
        <end position="69"/>
    </location>
</feature>
<keyword evidence="6" id="KW-1185">Reference proteome</keyword>
<proteinExistence type="predicted"/>
<organism evidence="5 6">
    <name type="scientific">Branchiostoma lanceolatum</name>
    <name type="common">Common lancelet</name>
    <name type="synonym">Amphioxus lanceolatum</name>
    <dbReference type="NCBI Taxonomy" id="7740"/>
    <lineage>
        <taxon>Eukaryota</taxon>
        <taxon>Metazoa</taxon>
        <taxon>Chordata</taxon>
        <taxon>Cephalochordata</taxon>
        <taxon>Leptocardii</taxon>
        <taxon>Amphioxiformes</taxon>
        <taxon>Branchiostomatidae</taxon>
        <taxon>Branchiostoma</taxon>
    </lineage>
</organism>
<keyword evidence="4" id="KW-0812">Transmembrane</keyword>
<dbReference type="InterPro" id="IPR011042">
    <property type="entry name" value="6-blade_b-propeller_TolB-like"/>
</dbReference>
<protein>
    <submittedName>
        <fullName evidence="5">TRIM3 protein</fullName>
    </submittedName>
</protein>
<dbReference type="GO" id="GO:0043161">
    <property type="term" value="P:proteasome-mediated ubiquitin-dependent protein catabolic process"/>
    <property type="evidence" value="ECO:0007669"/>
    <property type="project" value="TreeGrafter"/>
</dbReference>
<dbReference type="InterPro" id="IPR001258">
    <property type="entry name" value="NHL_repeat"/>
</dbReference>
<feature type="region of interest" description="Disordered" evidence="3">
    <location>
        <begin position="1"/>
        <end position="199"/>
    </location>
</feature>
<dbReference type="PANTHER" id="PTHR24104:SF50">
    <property type="entry name" value="SMP-30_GLUCONOLACTONASE_LRE-LIKE REGION DOMAIN-CONTAINING PROTEIN"/>
    <property type="match status" value="1"/>
</dbReference>
<feature type="region of interest" description="Disordered" evidence="3">
    <location>
        <begin position="239"/>
        <end position="262"/>
    </location>
</feature>
<sequence length="595" mass="62737">MYGVELPTDGPAQVRQPPDGARQPVQTVPAPTAPAHSALPVPSTAGAQPVTAATHVYDGERRGMRDDRSVPPAPAPRPASTMTGTQPVAPATHMYEDGDAFGMRLGPPLNRDARSAPTVPSTPRPGRSTAGAQPVAAATHVYEGGDAFGMRLGPPLNRDAPSAPPIPSSPRPGRPTDGSATGNQPGSPNQPPDAARDRPSFWEQHCQGRGVVIILITMASVVIVTLMIAVLVHVVPVHTSSQPPHHDSPVKNPGGPDIPGGTVWQSSAVLRTVTSADVIMVDRAHGQGSPDPIRATVEKAGPTPATRPPSLDTKEVSGGDSRAQIITFGDEPGAGKLRSVLGVVVSPDSKIWVADRSKAHLQVYNMEGVYLGQFPSGAPGLGYSSKMTSDVSIDKDGHLWVLMIGYPASPDSVVQISREGHLKASFDLPDVPRGMLRGMAVDLRNNHIYVTWSGRHTGGLQAFGPDGKVLWDGSSPQRMKRPMNVAVNGKGNIFVSDANAHFIFIFDEAGQYVSKFGGPGRSGGRLNLPRGICVDRSGHILVADSDNDRVVVYTDRGRYVRHVDVRAESPTGVAVGPGGQLVVINDDTITVFPRY</sequence>
<name>A0A8K0A8G7_BRALA</name>
<keyword evidence="1" id="KW-0677">Repeat</keyword>
<evidence type="ECO:0000256" key="3">
    <source>
        <dbReference type="SAM" id="MobiDB-lite"/>
    </source>
</evidence>
<feature type="compositionally biased region" description="Pro residues" evidence="3">
    <location>
        <begin position="162"/>
        <end position="173"/>
    </location>
</feature>
<dbReference type="OrthoDB" id="342730at2759"/>
<feature type="transmembrane region" description="Helical" evidence="4">
    <location>
        <begin position="211"/>
        <end position="235"/>
    </location>
</feature>
<dbReference type="Pfam" id="PF01436">
    <property type="entry name" value="NHL"/>
    <property type="match status" value="1"/>
</dbReference>
<feature type="compositionally biased region" description="Polar residues" evidence="3">
    <location>
        <begin position="178"/>
        <end position="187"/>
    </location>
</feature>
<dbReference type="Gene3D" id="2.120.10.30">
    <property type="entry name" value="TolB, C-terminal domain"/>
    <property type="match status" value="1"/>
</dbReference>
<evidence type="ECO:0000256" key="1">
    <source>
        <dbReference type="ARBA" id="ARBA00022737"/>
    </source>
</evidence>
<dbReference type="InterPro" id="IPR050952">
    <property type="entry name" value="TRIM-NHL_E3_ligases"/>
</dbReference>
<dbReference type="PROSITE" id="PS51125">
    <property type="entry name" value="NHL"/>
    <property type="match status" value="1"/>
</dbReference>
<evidence type="ECO:0000256" key="2">
    <source>
        <dbReference type="PROSITE-ProRule" id="PRU00504"/>
    </source>
</evidence>
<dbReference type="GO" id="GO:0061630">
    <property type="term" value="F:ubiquitin protein ligase activity"/>
    <property type="evidence" value="ECO:0007669"/>
    <property type="project" value="TreeGrafter"/>
</dbReference>
<accession>A0A8K0A8G7</accession>
<feature type="repeat" description="NHL" evidence="2">
    <location>
        <begin position="513"/>
        <end position="556"/>
    </location>
</feature>
<dbReference type="EMBL" id="OV696693">
    <property type="protein sequence ID" value="CAH1271258.1"/>
    <property type="molecule type" value="Genomic_DNA"/>
</dbReference>
<feature type="compositionally biased region" description="Low complexity" evidence="3">
    <location>
        <begin position="23"/>
        <end position="35"/>
    </location>
</feature>
<dbReference type="CDD" id="cd05819">
    <property type="entry name" value="NHL"/>
    <property type="match status" value="1"/>
</dbReference>
<gene>
    <name evidence="5" type="primary">TRIM3</name>
    <name evidence="5" type="ORF">BLAG_LOCUS23342</name>
</gene>
<evidence type="ECO:0000256" key="4">
    <source>
        <dbReference type="SAM" id="Phobius"/>
    </source>
</evidence>
<dbReference type="SUPFAM" id="SSF63829">
    <property type="entry name" value="Calcium-dependent phosphotriesterase"/>
    <property type="match status" value="1"/>
</dbReference>
<dbReference type="GO" id="GO:0000209">
    <property type="term" value="P:protein polyubiquitination"/>
    <property type="evidence" value="ECO:0007669"/>
    <property type="project" value="TreeGrafter"/>
</dbReference>